<sequence>MRKRIFEIILDIVRLATFQPRPIENRKRHPFRF</sequence>
<proteinExistence type="predicted"/>
<dbReference type="AlphaFoldDB" id="A0A1C9I1G8"/>
<organism evidence="1">
    <name type="scientific">Rhizobium leguminosarum bv. trifolii</name>
    <dbReference type="NCBI Taxonomy" id="386"/>
    <lineage>
        <taxon>Bacteria</taxon>
        <taxon>Pseudomonadati</taxon>
        <taxon>Pseudomonadota</taxon>
        <taxon>Alphaproteobacteria</taxon>
        <taxon>Hyphomicrobiales</taxon>
        <taxon>Rhizobiaceae</taxon>
        <taxon>Rhizobium/Agrobacterium group</taxon>
        <taxon>Rhizobium</taxon>
    </lineage>
</organism>
<reference evidence="1" key="2">
    <citation type="journal article" date="2016" name="Front. Microbiol.">
        <title>The Regulatory Protein RosR Affects Rhizobium leguminosarum bv. trifolii Protein Profiles, Cell Surface Properties, and Symbiosis with Clover.</title>
        <authorList>
            <person name="Rachwal K."/>
            <person name="Boguszewska A."/>
            <person name="Kopcinska J."/>
            <person name="Karas M."/>
            <person name="Tchorzewski M."/>
            <person name="Janczarek M."/>
        </authorList>
    </citation>
    <scope>NUCLEOTIDE SEQUENCE</scope>
    <source>
        <strain evidence="1">Rt24.2</strain>
    </source>
</reference>
<accession>A0A1C9I1G8</accession>
<evidence type="ECO:0000313" key="1">
    <source>
        <dbReference type="EMBL" id="AOO92807.1"/>
    </source>
</evidence>
<reference evidence="1" key="1">
    <citation type="journal article" date="2015" name="BMC Genomics">
        <title>Transcriptome profiling of a Rhizobium leguminosarum bv. trifolii rosR mutant reveals the role of the transcriptional regulator RosR in motility, synthesis of cell-surface components, and other cellular processes.</title>
        <authorList>
            <person name="Rachwal K."/>
            <person name="Matczynska E."/>
            <person name="Janczarek M."/>
        </authorList>
    </citation>
    <scope>NUCLEOTIDE SEQUENCE</scope>
    <source>
        <strain evidence="1">Rt24.2</strain>
    </source>
</reference>
<protein>
    <submittedName>
        <fullName evidence="1">Uncharacterized protein</fullName>
    </submittedName>
</protein>
<name>A0A1C9I1G8_RHILT</name>
<dbReference type="EMBL" id="KX490443">
    <property type="protein sequence ID" value="AOO92807.1"/>
    <property type="molecule type" value="Genomic_DNA"/>
</dbReference>